<dbReference type="InterPro" id="IPR037066">
    <property type="entry name" value="Plug_dom_sf"/>
</dbReference>
<proteinExistence type="inferred from homology"/>
<comment type="similarity">
    <text evidence="8">Belongs to the TonB-dependent receptor family.</text>
</comment>
<evidence type="ECO:0000313" key="12">
    <source>
        <dbReference type="Proteomes" id="UP001232063"/>
    </source>
</evidence>
<dbReference type="InterPro" id="IPR023997">
    <property type="entry name" value="TonB-dep_OMP_SusC/RagA_CS"/>
</dbReference>
<evidence type="ECO:0000256" key="5">
    <source>
        <dbReference type="ARBA" id="ARBA00022729"/>
    </source>
</evidence>
<dbReference type="Pfam" id="PF07715">
    <property type="entry name" value="Plug"/>
    <property type="match status" value="1"/>
</dbReference>
<dbReference type="EMBL" id="JASJOU010000002">
    <property type="protein sequence ID" value="MDJ1500844.1"/>
    <property type="molecule type" value="Genomic_DNA"/>
</dbReference>
<dbReference type="InterPro" id="IPR008969">
    <property type="entry name" value="CarboxyPept-like_regulatory"/>
</dbReference>
<accession>A0AAE3R3T1</accession>
<evidence type="ECO:0000256" key="9">
    <source>
        <dbReference type="SAM" id="SignalP"/>
    </source>
</evidence>
<evidence type="ECO:0000256" key="4">
    <source>
        <dbReference type="ARBA" id="ARBA00022692"/>
    </source>
</evidence>
<name>A0AAE3R3T1_9BACT</name>
<evidence type="ECO:0000256" key="8">
    <source>
        <dbReference type="PROSITE-ProRule" id="PRU01360"/>
    </source>
</evidence>
<keyword evidence="4 8" id="KW-0812">Transmembrane</keyword>
<evidence type="ECO:0000256" key="3">
    <source>
        <dbReference type="ARBA" id="ARBA00022452"/>
    </source>
</evidence>
<sequence length="1150" mass="126311">MNKTPPNRVRVFVFLWLCLSLLSKVTARDLAFSDTFGKQQSIHRTVQPQSLIRILQDLEEIYHVNFAYQKKNLEGKFAEINLASCTNLDRCLDQLLHPLKLTYKKVNNVYVIQEMEKATASSHSRVQKKENTAIATTIQGIVRDNQNELLPGVSVIVKGTDLGTITSIDGKYSIAVPAEDSVLVFSFVGYTTEEIIVGSRTTVDVNLFEDVKSLGEVVVTALGIPRQKRSLTYATQEVTLEEINEVRDPNFANTLQGKVAGLMVTSSGSGVGGATRIILRGNRSIQGSNDALYVIDGIPIDNSTPGGAVTSDFGGTNGINGASTINLDDIETITVLRGASAAALYGSRAANGVILITTKKGKDGKVAVDLNSVTTVESVFTLPKLQNTYGQGTAGTFVGNGASSWGPTMKGQIVTDWTGNEARLTPQTDNVKDFFRNAVSLSNSVGVTAGSEKINTYISYSNNAARGIIPNNNLQRHILNLRLGSQITKKLSTDAKITYTNQKIDHVVITGEQNAPVIDIYKIPRSILLNDIKNYSVLNDKGIAKPHYWTTSSIYSNPYWMTNDYNHNETRNRINGFILVKYQLTDWLTIQGRAGRDNYTDRIETIGPANTTIWATSDGGAYSLNYTSVYENWYDLMVTGNNRLNENLRLNYTLGGIVNTQGYEINSNTANGLNIPNRFNLAFATAIVTDQDYSKRQTQSLFATGQLAFKDYLFLDFSGRNDWQSTLPAPYSFFYPSVGLTGVISDIVKLPDVFSFLKGRISYAQVGNGANPYMLKNIYEYSQGGAIGQGFISRSTTKAIPDLKPEITENIEMGIEAQFWNNRVGVNATYYKTNSINQLLTLSLPVPSGYESQYINAGNIQNKGLEIVLNATPVKKSNGFTWDIALNYARNINTILSLSQKVKKSYLGGTVIRSAIAVAAEGGHYGDLEGYTWQRTTDGRFVVDASGKPVGNTSAGQVLGNYNPKFMAGLTNTLTYKNVSLRVLIDGRYGGIMVSGSDQNLAYDGNSDYTTKYREGGLVLNAVVANADGTYSENTKDINAEIFWTTVSTGRYAWGEFFTYDATNFRVRELALGYEFKVGKGFLKAAKLSFITRNLFFIYRGSSILDIPGIGKRKMWFDPEMNLGNGNLQGIEYGNLPSTRSFGLNLKLSI</sequence>
<reference evidence="11" key="1">
    <citation type="submission" date="2023-05" db="EMBL/GenBank/DDBJ databases">
        <authorList>
            <person name="Zhang X."/>
        </authorList>
    </citation>
    <scope>NUCLEOTIDE SEQUENCE</scope>
    <source>
        <strain evidence="11">BD1B2-1</strain>
    </source>
</reference>
<evidence type="ECO:0000256" key="2">
    <source>
        <dbReference type="ARBA" id="ARBA00022448"/>
    </source>
</evidence>
<dbReference type="GO" id="GO:0015344">
    <property type="term" value="F:siderophore uptake transmembrane transporter activity"/>
    <property type="evidence" value="ECO:0007669"/>
    <property type="project" value="TreeGrafter"/>
</dbReference>
<dbReference type="Gene3D" id="2.170.130.10">
    <property type="entry name" value="TonB-dependent receptor, plug domain"/>
    <property type="match status" value="1"/>
</dbReference>
<evidence type="ECO:0000313" key="11">
    <source>
        <dbReference type="EMBL" id="MDJ1500844.1"/>
    </source>
</evidence>
<comment type="caution">
    <text evidence="11">The sequence shown here is derived from an EMBL/GenBank/DDBJ whole genome shotgun (WGS) entry which is preliminary data.</text>
</comment>
<comment type="subcellular location">
    <subcellularLocation>
        <location evidence="1 8">Cell outer membrane</location>
        <topology evidence="1 8">Multi-pass membrane protein</topology>
    </subcellularLocation>
</comment>
<dbReference type="Gene3D" id="2.60.40.1120">
    <property type="entry name" value="Carboxypeptidase-like, regulatory domain"/>
    <property type="match status" value="1"/>
</dbReference>
<dbReference type="PROSITE" id="PS52016">
    <property type="entry name" value="TONB_DEPENDENT_REC_3"/>
    <property type="match status" value="1"/>
</dbReference>
<feature type="domain" description="TonB-dependent receptor plug" evidence="10">
    <location>
        <begin position="228"/>
        <end position="353"/>
    </location>
</feature>
<evidence type="ECO:0000256" key="6">
    <source>
        <dbReference type="ARBA" id="ARBA00023136"/>
    </source>
</evidence>
<organism evidence="11 12">
    <name type="scientific">Xanthocytophaga agilis</name>
    <dbReference type="NCBI Taxonomy" id="3048010"/>
    <lineage>
        <taxon>Bacteria</taxon>
        <taxon>Pseudomonadati</taxon>
        <taxon>Bacteroidota</taxon>
        <taxon>Cytophagia</taxon>
        <taxon>Cytophagales</taxon>
        <taxon>Rhodocytophagaceae</taxon>
        <taxon>Xanthocytophaga</taxon>
    </lineage>
</organism>
<dbReference type="RefSeq" id="WP_314510374.1">
    <property type="nucleotide sequence ID" value="NZ_JASJOU010000002.1"/>
</dbReference>
<dbReference type="InterPro" id="IPR023996">
    <property type="entry name" value="TonB-dep_OMP_SusC/RagA"/>
</dbReference>
<dbReference type="InterPro" id="IPR012910">
    <property type="entry name" value="Plug_dom"/>
</dbReference>
<feature type="signal peptide" evidence="9">
    <location>
        <begin position="1"/>
        <end position="27"/>
    </location>
</feature>
<dbReference type="GO" id="GO:0009279">
    <property type="term" value="C:cell outer membrane"/>
    <property type="evidence" value="ECO:0007669"/>
    <property type="project" value="UniProtKB-SubCell"/>
</dbReference>
<keyword evidence="5 9" id="KW-0732">Signal</keyword>
<protein>
    <submittedName>
        <fullName evidence="11">SusC/RagA family TonB-linked outer membrane protein</fullName>
    </submittedName>
</protein>
<dbReference type="PANTHER" id="PTHR30069">
    <property type="entry name" value="TONB-DEPENDENT OUTER MEMBRANE RECEPTOR"/>
    <property type="match status" value="1"/>
</dbReference>
<dbReference type="InterPro" id="IPR039426">
    <property type="entry name" value="TonB-dep_rcpt-like"/>
</dbReference>
<dbReference type="SUPFAM" id="SSF49464">
    <property type="entry name" value="Carboxypeptidase regulatory domain-like"/>
    <property type="match status" value="1"/>
</dbReference>
<dbReference type="AlphaFoldDB" id="A0AAE3R3T1"/>
<evidence type="ECO:0000259" key="10">
    <source>
        <dbReference type="Pfam" id="PF07715"/>
    </source>
</evidence>
<keyword evidence="3 8" id="KW-1134">Transmembrane beta strand</keyword>
<evidence type="ECO:0000256" key="1">
    <source>
        <dbReference type="ARBA" id="ARBA00004571"/>
    </source>
</evidence>
<dbReference type="Gene3D" id="2.40.170.20">
    <property type="entry name" value="TonB-dependent receptor, beta-barrel domain"/>
    <property type="match status" value="1"/>
</dbReference>
<keyword evidence="12" id="KW-1185">Reference proteome</keyword>
<dbReference type="SUPFAM" id="SSF56935">
    <property type="entry name" value="Porins"/>
    <property type="match status" value="1"/>
</dbReference>
<gene>
    <name evidence="11" type="ORF">QNI22_09305</name>
</gene>
<keyword evidence="6 8" id="KW-0472">Membrane</keyword>
<keyword evidence="7 8" id="KW-0998">Cell outer membrane</keyword>
<dbReference type="GO" id="GO:0044718">
    <property type="term" value="P:siderophore transmembrane transport"/>
    <property type="evidence" value="ECO:0007669"/>
    <property type="project" value="TreeGrafter"/>
</dbReference>
<dbReference type="Proteomes" id="UP001232063">
    <property type="component" value="Unassembled WGS sequence"/>
</dbReference>
<dbReference type="PANTHER" id="PTHR30069:SF29">
    <property type="entry name" value="HEMOGLOBIN AND HEMOGLOBIN-HAPTOGLOBIN-BINDING PROTEIN 1-RELATED"/>
    <property type="match status" value="1"/>
</dbReference>
<dbReference type="NCBIfam" id="TIGR04057">
    <property type="entry name" value="SusC_RagA_signa"/>
    <property type="match status" value="1"/>
</dbReference>
<feature type="chain" id="PRO_5042291806" evidence="9">
    <location>
        <begin position="28"/>
        <end position="1150"/>
    </location>
</feature>
<dbReference type="InterPro" id="IPR036942">
    <property type="entry name" value="Beta-barrel_TonB_sf"/>
</dbReference>
<dbReference type="NCBIfam" id="TIGR04056">
    <property type="entry name" value="OMP_RagA_SusC"/>
    <property type="match status" value="1"/>
</dbReference>
<keyword evidence="2 8" id="KW-0813">Transport</keyword>
<dbReference type="Pfam" id="PF13715">
    <property type="entry name" value="CarbopepD_reg_2"/>
    <property type="match status" value="1"/>
</dbReference>
<evidence type="ECO:0000256" key="7">
    <source>
        <dbReference type="ARBA" id="ARBA00023237"/>
    </source>
</evidence>